<dbReference type="AlphaFoldDB" id="A0A8X6FJ85"/>
<dbReference type="Proteomes" id="UP000887116">
    <property type="component" value="Unassembled WGS sequence"/>
</dbReference>
<reference evidence="1" key="1">
    <citation type="submission" date="2020-07" db="EMBL/GenBank/DDBJ databases">
        <title>Multicomponent nature underlies the extraordinary mechanical properties of spider dragline silk.</title>
        <authorList>
            <person name="Kono N."/>
            <person name="Nakamura H."/>
            <person name="Mori M."/>
            <person name="Yoshida Y."/>
            <person name="Ohtoshi R."/>
            <person name="Malay A.D."/>
            <person name="Moran D.A.P."/>
            <person name="Tomita M."/>
            <person name="Numata K."/>
            <person name="Arakawa K."/>
        </authorList>
    </citation>
    <scope>NUCLEOTIDE SEQUENCE</scope>
</reference>
<evidence type="ECO:0000313" key="1">
    <source>
        <dbReference type="EMBL" id="GFQ81162.1"/>
    </source>
</evidence>
<accession>A0A8X6FJ85</accession>
<organism evidence="1 2">
    <name type="scientific">Trichonephila clavata</name>
    <name type="common">Joro spider</name>
    <name type="synonym">Nephila clavata</name>
    <dbReference type="NCBI Taxonomy" id="2740835"/>
    <lineage>
        <taxon>Eukaryota</taxon>
        <taxon>Metazoa</taxon>
        <taxon>Ecdysozoa</taxon>
        <taxon>Arthropoda</taxon>
        <taxon>Chelicerata</taxon>
        <taxon>Arachnida</taxon>
        <taxon>Araneae</taxon>
        <taxon>Araneomorphae</taxon>
        <taxon>Entelegynae</taxon>
        <taxon>Araneoidea</taxon>
        <taxon>Nephilidae</taxon>
        <taxon>Trichonephila</taxon>
    </lineage>
</organism>
<protein>
    <submittedName>
        <fullName evidence="1">Uncharacterized protein</fullName>
    </submittedName>
</protein>
<sequence>MVAGGALGGGGGGAANGGAGGGGGGAKGRAGGGGENGADIDMSEVVKVKNLLDKMGININQIDISQINNLGHKYDGKDSLQPSLCHDSINDRYGVGKHFVRGTRDVGFAIISEAENIIDGVLGGLPLVPNVANGVGGGLKALLCAIEDGFSDFGSDFDSATDIAKHGLVNFFKLQGLKVLPFCHLSDVRIILYLSVLSFCKTVSAHPILGIPLGIAGIAGEAGKAAVSIAGDAVSGVENAVGQLLSARNVMFPIIINRCSRFKKIKLKA</sequence>
<comment type="caution">
    <text evidence="1">The sequence shown here is derived from an EMBL/GenBank/DDBJ whole genome shotgun (WGS) entry which is preliminary data.</text>
</comment>
<gene>
    <name evidence="1" type="primary">AVEN_40810_2</name>
    <name evidence="1" type="ORF">TNCT_249693</name>
</gene>
<name>A0A8X6FJ85_TRICU</name>
<keyword evidence="2" id="KW-1185">Reference proteome</keyword>
<proteinExistence type="predicted"/>
<dbReference type="EMBL" id="BMAO01032280">
    <property type="protein sequence ID" value="GFQ81162.1"/>
    <property type="molecule type" value="Genomic_DNA"/>
</dbReference>
<evidence type="ECO:0000313" key="2">
    <source>
        <dbReference type="Proteomes" id="UP000887116"/>
    </source>
</evidence>
<dbReference type="OrthoDB" id="10572728at2759"/>